<name>A0A699X484_TANCI</name>
<gene>
    <name evidence="1" type="ORF">Tci_926841</name>
</gene>
<sequence length="96" mass="9008">AANGSAASVMQGVPVAPYTTAPKSWVSGTDSATPVTTRATAANVYGAGIDTGAATYGPSAANGATAGVTFAAENNITQGGVALSGTTITAGASFPA</sequence>
<reference evidence="1" key="1">
    <citation type="journal article" date="2019" name="Sci. Rep.">
        <title>Draft genome of Tanacetum cinerariifolium, the natural source of mosquito coil.</title>
        <authorList>
            <person name="Yamashiro T."/>
            <person name="Shiraishi A."/>
            <person name="Satake H."/>
            <person name="Nakayama K."/>
        </authorList>
    </citation>
    <scope>NUCLEOTIDE SEQUENCE</scope>
</reference>
<dbReference type="EMBL" id="BKCJ011811329">
    <property type="protein sequence ID" value="GFD54872.1"/>
    <property type="molecule type" value="Genomic_DNA"/>
</dbReference>
<proteinExistence type="predicted"/>
<evidence type="ECO:0000313" key="1">
    <source>
        <dbReference type="EMBL" id="GFD54872.1"/>
    </source>
</evidence>
<accession>A0A699X484</accession>
<protein>
    <submittedName>
        <fullName evidence="1">Uncharacterized protein</fullName>
    </submittedName>
</protein>
<organism evidence="1">
    <name type="scientific">Tanacetum cinerariifolium</name>
    <name type="common">Dalmatian daisy</name>
    <name type="synonym">Chrysanthemum cinerariifolium</name>
    <dbReference type="NCBI Taxonomy" id="118510"/>
    <lineage>
        <taxon>Eukaryota</taxon>
        <taxon>Viridiplantae</taxon>
        <taxon>Streptophyta</taxon>
        <taxon>Embryophyta</taxon>
        <taxon>Tracheophyta</taxon>
        <taxon>Spermatophyta</taxon>
        <taxon>Magnoliopsida</taxon>
        <taxon>eudicotyledons</taxon>
        <taxon>Gunneridae</taxon>
        <taxon>Pentapetalae</taxon>
        <taxon>asterids</taxon>
        <taxon>campanulids</taxon>
        <taxon>Asterales</taxon>
        <taxon>Asteraceae</taxon>
        <taxon>Asteroideae</taxon>
        <taxon>Anthemideae</taxon>
        <taxon>Anthemidinae</taxon>
        <taxon>Tanacetum</taxon>
    </lineage>
</organism>
<feature type="non-terminal residue" evidence="1">
    <location>
        <position position="96"/>
    </location>
</feature>
<comment type="caution">
    <text evidence="1">The sequence shown here is derived from an EMBL/GenBank/DDBJ whole genome shotgun (WGS) entry which is preliminary data.</text>
</comment>
<dbReference type="AlphaFoldDB" id="A0A699X484"/>
<feature type="non-terminal residue" evidence="1">
    <location>
        <position position="1"/>
    </location>
</feature>